<keyword evidence="4" id="KW-1185">Reference proteome</keyword>
<evidence type="ECO:0000313" key="3">
    <source>
        <dbReference type="EMBL" id="BBM85164.1"/>
    </source>
</evidence>
<dbReference type="InterPro" id="IPR047794">
    <property type="entry name" value="C45_proenzyme-like"/>
</dbReference>
<organism evidence="3 4">
    <name type="scientific">Uabimicrobium amorphum</name>
    <dbReference type="NCBI Taxonomy" id="2596890"/>
    <lineage>
        <taxon>Bacteria</taxon>
        <taxon>Pseudomonadati</taxon>
        <taxon>Planctomycetota</taxon>
        <taxon>Candidatus Uabimicrobiia</taxon>
        <taxon>Candidatus Uabimicrobiales</taxon>
        <taxon>Candidatus Uabimicrobiaceae</taxon>
        <taxon>Candidatus Uabimicrobium</taxon>
    </lineage>
</organism>
<reference evidence="3 4" key="1">
    <citation type="submission" date="2019-08" db="EMBL/GenBank/DDBJ databases">
        <title>Complete genome sequence of Candidatus Uab amorphum.</title>
        <authorList>
            <person name="Shiratori T."/>
            <person name="Suzuki S."/>
            <person name="Kakizawa Y."/>
            <person name="Ishida K."/>
        </authorList>
    </citation>
    <scope>NUCLEOTIDE SEQUENCE [LARGE SCALE GENOMIC DNA]</scope>
    <source>
        <strain evidence="3 4">SRT547</strain>
    </source>
</reference>
<evidence type="ECO:0000313" key="4">
    <source>
        <dbReference type="Proteomes" id="UP000326354"/>
    </source>
</evidence>
<gene>
    <name evidence="3" type="ORF">UABAM_03527</name>
</gene>
<evidence type="ECO:0000259" key="2">
    <source>
        <dbReference type="Pfam" id="PF03417"/>
    </source>
</evidence>
<dbReference type="PANTHER" id="PTHR35190">
    <property type="entry name" value="PROTEIN DCD1B"/>
    <property type="match status" value="1"/>
</dbReference>
<feature type="domain" description="Peptidase C45 hydrolase" evidence="2">
    <location>
        <begin position="203"/>
        <end position="435"/>
    </location>
</feature>
<dbReference type="OrthoDB" id="266638at2"/>
<dbReference type="NCBIfam" id="NF040521">
    <property type="entry name" value="C45_proenzyme"/>
    <property type="match status" value="1"/>
</dbReference>
<protein>
    <submittedName>
        <fullName evidence="3">Acyl-CoA--6-aminopenicillanic acidacyl-transferase</fullName>
    </submittedName>
</protein>
<dbReference type="InterPro" id="IPR047803">
    <property type="entry name" value="DCD1A/B-like"/>
</dbReference>
<keyword evidence="1" id="KW-1133">Transmembrane helix</keyword>
<dbReference type="AlphaFoldDB" id="A0A5S9INV2"/>
<name>A0A5S9INV2_UABAM</name>
<dbReference type="Proteomes" id="UP000326354">
    <property type="component" value="Chromosome"/>
</dbReference>
<dbReference type="InterPro" id="IPR011990">
    <property type="entry name" value="TPR-like_helical_dom_sf"/>
</dbReference>
<dbReference type="RefSeq" id="WP_151969282.1">
    <property type="nucleotide sequence ID" value="NZ_AP019860.1"/>
</dbReference>
<dbReference type="PANTHER" id="PTHR35190:SF2">
    <property type="entry name" value="PROTEIN DCD1B"/>
    <property type="match status" value="1"/>
</dbReference>
<sequence length="561" mass="63835">MAPKKKWRTILRRLLYFFTSVCVLLCIFFAFVEELFEYTPPHIDNLEQRLASLQKVQVHETHSQLANSWSKREQNLLFLMAKGDPFTVGYTSGKLVGQIAPKLEDALLQRVEEIVGNTSLIWMFRKVGYVIYSDLQQYFSNDILQEVYGYSLAVPDKHPELGSSYFRALNYQAAHDTGHRVLENVLSLQGCTSFAAWGESTTNGNLIIGRNFDFEIGDVFDRFKIVQVVIPDKGIPFLSVSWPGMSGAVSGVNKYKLAVTINAGKSDHVKWKATPVTIVVRKILQHAKNISEAASILKKSSTYVSESFLIGDGKTNEVVIIEKSPSITRMRRAKHFSQAIVCANHFFAKEFASHHNHQIFVREGSSPKRLERMRELIKNSYGKIDPQVAASILRDTKLKNNEQIGLSHLHSINPSICSHSVIFDLTAGILWINSGPNQSGRYLPISINDIFTQQPQKSFILDEQIIDADPLVSPEKVSQLVSWRQNVRLWKQKKGQLEKIVAEMHEVNPQHFLTMVAAGDLDFQHKRYKEARKKWQKALKNHPYGEWISDIKTRIKKVGDQ</sequence>
<dbReference type="InterPro" id="IPR005079">
    <property type="entry name" value="Peptidase_C45_hydrolase"/>
</dbReference>
<keyword evidence="3" id="KW-0808">Transferase</keyword>
<evidence type="ECO:0000256" key="1">
    <source>
        <dbReference type="SAM" id="Phobius"/>
    </source>
</evidence>
<dbReference type="KEGG" id="uam:UABAM_03527"/>
<dbReference type="EMBL" id="AP019860">
    <property type="protein sequence ID" value="BBM85164.1"/>
    <property type="molecule type" value="Genomic_DNA"/>
</dbReference>
<feature type="transmembrane region" description="Helical" evidence="1">
    <location>
        <begin position="14"/>
        <end position="32"/>
    </location>
</feature>
<dbReference type="GO" id="GO:0016740">
    <property type="term" value="F:transferase activity"/>
    <property type="evidence" value="ECO:0007669"/>
    <property type="project" value="UniProtKB-KW"/>
</dbReference>
<proteinExistence type="predicted"/>
<dbReference type="Gene3D" id="1.25.40.10">
    <property type="entry name" value="Tetratricopeptide repeat domain"/>
    <property type="match status" value="1"/>
</dbReference>
<dbReference type="Gene3D" id="3.60.60.10">
    <property type="entry name" value="Penicillin V Acylase, Chain A"/>
    <property type="match status" value="1"/>
</dbReference>
<keyword evidence="1" id="KW-0472">Membrane</keyword>
<keyword evidence="1" id="KW-0812">Transmembrane</keyword>
<dbReference type="Pfam" id="PF03417">
    <property type="entry name" value="AAT"/>
    <property type="match status" value="1"/>
</dbReference>
<accession>A0A5S9INV2</accession>